<dbReference type="AlphaFoldDB" id="F9WKK0"/>
<reference evidence="1 2" key="1">
    <citation type="journal article" date="2012" name="Proc. Natl. Acad. Sci. U.S.A.">
        <title>Antigenic diversity is generated by distinct evolutionary mechanisms in African trypanosome species.</title>
        <authorList>
            <person name="Jackson A.P."/>
            <person name="Berry A."/>
            <person name="Aslett M."/>
            <person name="Allison H.C."/>
            <person name="Burton P."/>
            <person name="Vavrova-Anderson J."/>
            <person name="Brown R."/>
            <person name="Browne H."/>
            <person name="Corton N."/>
            <person name="Hauser H."/>
            <person name="Gamble J."/>
            <person name="Gilderthorp R."/>
            <person name="Marcello L."/>
            <person name="McQuillan J."/>
            <person name="Otto T.D."/>
            <person name="Quail M.A."/>
            <person name="Sanders M.J."/>
            <person name="van Tonder A."/>
            <person name="Ginger M.L."/>
            <person name="Field M.C."/>
            <person name="Barry J.D."/>
            <person name="Hertz-Fowler C."/>
            <person name="Berriman M."/>
        </authorList>
    </citation>
    <scope>NUCLEOTIDE SEQUENCE</scope>
    <source>
        <strain evidence="1 2">Y486</strain>
    </source>
</reference>
<name>F9WKK0_TRYVY</name>
<evidence type="ECO:0000313" key="1">
    <source>
        <dbReference type="EMBL" id="CCD18021.1"/>
    </source>
</evidence>
<proteinExistence type="predicted"/>
<organism evidence="1 2">
    <name type="scientific">Trypanosoma vivax (strain Y486)</name>
    <dbReference type="NCBI Taxonomy" id="1055687"/>
    <lineage>
        <taxon>Eukaryota</taxon>
        <taxon>Discoba</taxon>
        <taxon>Euglenozoa</taxon>
        <taxon>Kinetoplastea</taxon>
        <taxon>Metakinetoplastina</taxon>
        <taxon>Trypanosomatida</taxon>
        <taxon>Trypanosomatidae</taxon>
        <taxon>Trypanosoma</taxon>
        <taxon>Duttonella</taxon>
    </lineage>
</organism>
<dbReference type="EMBL" id="CAEX01000222">
    <property type="protein sequence ID" value="CCD18021.1"/>
    <property type="molecule type" value="Genomic_DNA"/>
</dbReference>
<accession>F9WKK0</accession>
<gene>
    <name evidence="1" type="ORF">TvY486_0006630</name>
</gene>
<sequence length="323" mass="35249">MRCSSVLCRGGASGSTPVAHLVGTYRTSTLNPVEQEASEIAHQLVQRHRQRQQVDWTVGLPAAKYVREPVVDALAGYGKAAVMTKLAHATKVNAMGTADLLMATDEQWDILAPGKKFSAAFLTAKSAYGLPAARRLLSRNPPASPSKEVEKNFPTAFDALFGRYSAVVPDNGHHAKGTVAGTFSWRVNMPSSSVRGASLRSLSGWMEQQERLRRWYRTRSVMFPKLSCASFGGAEKVPADGPQSIEGALSTLTGRNFHMSSVFRRYCLDFGSGTIRDEAFMLDPTMYYVLSNLNTTDVQSLTELKAKAKVLSEEYNTSCHSAS</sequence>
<protein>
    <submittedName>
        <fullName evidence="1">Uncharacterized protein</fullName>
    </submittedName>
</protein>
<evidence type="ECO:0000313" key="2">
    <source>
        <dbReference type="Proteomes" id="UP000009027"/>
    </source>
</evidence>
<dbReference type="Proteomes" id="UP000009027">
    <property type="component" value="Unassembled WGS sequence"/>
</dbReference>
<keyword evidence="2" id="KW-1185">Reference proteome</keyword>
<dbReference type="OMA" id="QNEWRRI"/>
<dbReference type="VEuPathDB" id="TriTrypDB:TvY486_0006630"/>